<sequence>MKKYLMFCLTILLSATALQAARENALEKEMEDYARDFYREHPDAAGDKKSREAREDLVKKMKGAQVLDLTKDQEKKLRKREDLVTDGTFKTALDQLKALNSKEPDVTFLIAYAEKEKIKPAEKLLAHRLIQHTYQSAMQKATEARGQRMYQVMAKYTEYKSANGKAPASLAELNLPDDCKQFVDPTTGAKKDWIYIGHLGARLKANESHIVLAEPEPLGEARVCGLDDGKIVNFKESSIKEHLDKLANATPSGDGDSSGANVPTGSNSNHPGFATFKSLMKKYKIHKQLNGGRAPESLSDLDLTDEEKQYTDPDGGGKSDWIFLGDKSKIKNGDGTACVLVSPKAYKGVRLIGLADGRTATIADKDITPHLSK</sequence>
<evidence type="ECO:0000313" key="3">
    <source>
        <dbReference type="EMBL" id="BDS05337.1"/>
    </source>
</evidence>
<dbReference type="AlphaFoldDB" id="A0AAT9FH90"/>
<organism evidence="3">
    <name type="scientific">Oceaniferula spumae</name>
    <dbReference type="NCBI Taxonomy" id="2979115"/>
    <lineage>
        <taxon>Bacteria</taxon>
        <taxon>Pseudomonadati</taxon>
        <taxon>Verrucomicrobiota</taxon>
        <taxon>Verrucomicrobiia</taxon>
        <taxon>Verrucomicrobiales</taxon>
        <taxon>Verrucomicrobiaceae</taxon>
        <taxon>Oceaniferula</taxon>
    </lineage>
</organism>
<feature type="region of interest" description="Disordered" evidence="1">
    <location>
        <begin position="291"/>
        <end position="316"/>
    </location>
</feature>
<evidence type="ECO:0000256" key="2">
    <source>
        <dbReference type="SAM" id="SignalP"/>
    </source>
</evidence>
<proteinExistence type="predicted"/>
<dbReference type="EMBL" id="AP026866">
    <property type="protein sequence ID" value="BDS05337.1"/>
    <property type="molecule type" value="Genomic_DNA"/>
</dbReference>
<dbReference type="KEGG" id="osu:NT6N_03770"/>
<accession>A0AAT9FH90</accession>
<feature type="compositionally biased region" description="Polar residues" evidence="1">
    <location>
        <begin position="258"/>
        <end position="270"/>
    </location>
</feature>
<feature type="region of interest" description="Disordered" evidence="1">
    <location>
        <begin position="247"/>
        <end position="271"/>
    </location>
</feature>
<protein>
    <submittedName>
        <fullName evidence="3">Uncharacterized protein</fullName>
    </submittedName>
</protein>
<keyword evidence="2" id="KW-0732">Signal</keyword>
<reference evidence="3" key="1">
    <citation type="submission" date="2024-07" db="EMBL/GenBank/DDBJ databases">
        <title>Complete genome sequence of Verrucomicrobiaceae bacterium NT6N.</title>
        <authorList>
            <person name="Huang C."/>
            <person name="Takami H."/>
            <person name="Hamasaki K."/>
        </authorList>
    </citation>
    <scope>NUCLEOTIDE SEQUENCE</scope>
    <source>
        <strain evidence="3">NT6N</strain>
    </source>
</reference>
<feature type="chain" id="PRO_5043422967" evidence="2">
    <location>
        <begin position="21"/>
        <end position="373"/>
    </location>
</feature>
<feature type="compositionally biased region" description="Basic and acidic residues" evidence="1">
    <location>
        <begin position="306"/>
        <end position="316"/>
    </location>
</feature>
<evidence type="ECO:0000256" key="1">
    <source>
        <dbReference type="SAM" id="MobiDB-lite"/>
    </source>
</evidence>
<name>A0AAT9FH90_9BACT</name>
<feature type="signal peptide" evidence="2">
    <location>
        <begin position="1"/>
        <end position="20"/>
    </location>
</feature>
<gene>
    <name evidence="3" type="ORF">NT6N_03770</name>
</gene>